<comment type="similarity">
    <text evidence="1 3">Belongs to the type-B carboxylesterase/lipase family.</text>
</comment>
<dbReference type="Gene3D" id="3.40.50.1820">
    <property type="entry name" value="alpha/beta hydrolase"/>
    <property type="match status" value="1"/>
</dbReference>
<evidence type="ECO:0000256" key="1">
    <source>
        <dbReference type="ARBA" id="ARBA00005964"/>
    </source>
</evidence>
<dbReference type="PROSITE" id="PS00941">
    <property type="entry name" value="CARBOXYLESTERASE_B_2"/>
    <property type="match status" value="1"/>
</dbReference>
<keyword evidence="2 3" id="KW-0378">Hydrolase</keyword>
<dbReference type="InterPro" id="IPR019826">
    <property type="entry name" value="Carboxylesterase_B_AS"/>
</dbReference>
<protein>
    <recommendedName>
        <fullName evidence="3">Carboxylic ester hydrolase</fullName>
        <ecNumber evidence="3">3.1.1.-</ecNumber>
    </recommendedName>
</protein>
<dbReference type="InterPro" id="IPR050309">
    <property type="entry name" value="Type-B_Carboxylest/Lipase"/>
</dbReference>
<evidence type="ECO:0000259" key="4">
    <source>
        <dbReference type="Pfam" id="PF00135"/>
    </source>
</evidence>
<organism evidence="5 6">
    <name type="scientific">Echria macrotheca</name>
    <dbReference type="NCBI Taxonomy" id="438768"/>
    <lineage>
        <taxon>Eukaryota</taxon>
        <taxon>Fungi</taxon>
        <taxon>Dikarya</taxon>
        <taxon>Ascomycota</taxon>
        <taxon>Pezizomycotina</taxon>
        <taxon>Sordariomycetes</taxon>
        <taxon>Sordariomycetidae</taxon>
        <taxon>Sordariales</taxon>
        <taxon>Schizotheciaceae</taxon>
        <taxon>Echria</taxon>
    </lineage>
</organism>
<comment type="caution">
    <text evidence="5">The sequence shown here is derived from an EMBL/GenBank/DDBJ whole genome shotgun (WGS) entry which is preliminary data.</text>
</comment>
<evidence type="ECO:0000313" key="5">
    <source>
        <dbReference type="EMBL" id="KAK1755534.1"/>
    </source>
</evidence>
<dbReference type="SUPFAM" id="SSF53474">
    <property type="entry name" value="alpha/beta-Hydrolases"/>
    <property type="match status" value="1"/>
</dbReference>
<keyword evidence="3" id="KW-0732">Signal</keyword>
<dbReference type="PROSITE" id="PS00122">
    <property type="entry name" value="CARBOXYLESTERASE_B_1"/>
    <property type="match status" value="1"/>
</dbReference>
<dbReference type="InterPro" id="IPR029058">
    <property type="entry name" value="AB_hydrolase_fold"/>
</dbReference>
<evidence type="ECO:0000313" key="6">
    <source>
        <dbReference type="Proteomes" id="UP001239445"/>
    </source>
</evidence>
<feature type="signal peptide" evidence="3">
    <location>
        <begin position="1"/>
        <end position="28"/>
    </location>
</feature>
<keyword evidence="6" id="KW-1185">Reference proteome</keyword>
<evidence type="ECO:0000256" key="2">
    <source>
        <dbReference type="ARBA" id="ARBA00022801"/>
    </source>
</evidence>
<feature type="chain" id="PRO_5042313636" description="Carboxylic ester hydrolase" evidence="3">
    <location>
        <begin position="29"/>
        <end position="607"/>
    </location>
</feature>
<dbReference type="Pfam" id="PF00135">
    <property type="entry name" value="COesterase"/>
    <property type="match status" value="1"/>
</dbReference>
<dbReference type="Proteomes" id="UP001239445">
    <property type="component" value="Unassembled WGS sequence"/>
</dbReference>
<dbReference type="AlphaFoldDB" id="A0AAJ0FBM4"/>
<name>A0AAJ0FBM4_9PEZI</name>
<dbReference type="EMBL" id="MU839833">
    <property type="protein sequence ID" value="KAK1755534.1"/>
    <property type="molecule type" value="Genomic_DNA"/>
</dbReference>
<evidence type="ECO:0000256" key="3">
    <source>
        <dbReference type="RuleBase" id="RU361235"/>
    </source>
</evidence>
<accession>A0AAJ0FBM4</accession>
<dbReference type="EC" id="3.1.1.-" evidence="3"/>
<dbReference type="GO" id="GO:0016787">
    <property type="term" value="F:hydrolase activity"/>
    <property type="evidence" value="ECO:0007669"/>
    <property type="project" value="UniProtKB-KW"/>
</dbReference>
<feature type="domain" description="Carboxylesterase type B" evidence="4">
    <location>
        <begin position="40"/>
        <end position="542"/>
    </location>
</feature>
<reference evidence="5" key="1">
    <citation type="submission" date="2023-06" db="EMBL/GenBank/DDBJ databases">
        <title>Genome-scale phylogeny and comparative genomics of the fungal order Sordariales.</title>
        <authorList>
            <consortium name="Lawrence Berkeley National Laboratory"/>
            <person name="Hensen N."/>
            <person name="Bonometti L."/>
            <person name="Westerberg I."/>
            <person name="Brannstrom I.O."/>
            <person name="Guillou S."/>
            <person name="Cros-Aarteil S."/>
            <person name="Calhoun S."/>
            <person name="Haridas S."/>
            <person name="Kuo A."/>
            <person name="Mondo S."/>
            <person name="Pangilinan J."/>
            <person name="Riley R."/>
            <person name="Labutti K."/>
            <person name="Andreopoulos B."/>
            <person name="Lipzen A."/>
            <person name="Chen C."/>
            <person name="Yanf M."/>
            <person name="Daum C."/>
            <person name="Ng V."/>
            <person name="Clum A."/>
            <person name="Steindorff A."/>
            <person name="Ohm R."/>
            <person name="Martin F."/>
            <person name="Silar P."/>
            <person name="Natvig D."/>
            <person name="Lalanne C."/>
            <person name="Gautier V."/>
            <person name="Ament-Velasquez S.L."/>
            <person name="Kruys A."/>
            <person name="Hutchinson M.I."/>
            <person name="Powell A.J."/>
            <person name="Barry K."/>
            <person name="Miller A.N."/>
            <person name="Grigoriev I.V."/>
            <person name="Debuchy R."/>
            <person name="Gladieux P."/>
            <person name="Thoren M.H."/>
            <person name="Johannesson H."/>
        </authorList>
    </citation>
    <scope>NUCLEOTIDE SEQUENCE</scope>
    <source>
        <strain evidence="5">PSN4</strain>
    </source>
</reference>
<gene>
    <name evidence="5" type="ORF">QBC47DRAFT_343885</name>
</gene>
<proteinExistence type="inferred from homology"/>
<dbReference type="InterPro" id="IPR002018">
    <property type="entry name" value="CarbesteraseB"/>
</dbReference>
<sequence length="607" mass="65833">MRLLNVVFTACWLIPSDAFASIIQKVQACDDPTTDPSEAPIIDLGYSRYQGQYNQKFDRYDYKGIRFAAPPKRWQLPEAPKPNRTAVIQAVKQPPRCPQCLPTGFGPEGGGNFTETVLGDEDCLFLNILSPRGATKLPVVVVIHGGGYGAGWAGLEDLSYVSQSVNNSMVIVSTQYRLGAFGFLASADVADQGALNAGLHDIRFALQWVQRYISLFGGDPDEVTIAGESAGGGSVMLMTILNGGTEGNSLFKRAIASSPYFPSQPKFDDDGPTGYYTEFARRAGCLGLNETSISSSKSIFKCLEKADTITLQKANADTTYYGTYGLWPFIPVTDGTLLREQPPKALLSRRVNGQRVLTSNNANEGTLFVPQNITTQSAFEAFIRRTFPRAAETDITALLSAYSIPAVEYTTSPKFDSNGLNPPYATQVSHFAVGWQQASNNLYAEATFICPSHWLATAFSPSSSSSPSSAWHYQFSVPDAFHALDLVPLQADPANITVPSPFDGVFAHGMQSIWGRFITTGNPTLVVTTNETAAAGQKMWRPWGEVVGKRGSGTLDSRAYTLLNVNVTADGKTDWKVADGLAWEGGRWGRCDLWARLGVALLIDVLN</sequence>
<dbReference type="PANTHER" id="PTHR11559">
    <property type="entry name" value="CARBOXYLESTERASE"/>
    <property type="match status" value="1"/>
</dbReference>
<dbReference type="InterPro" id="IPR019819">
    <property type="entry name" value="Carboxylesterase_B_CS"/>
</dbReference>